<accession>S7ZXZ5</accession>
<reference evidence="3" key="2">
    <citation type="submission" date="2013-04" db="EMBL/GenBank/DDBJ databases">
        <title>Genomic mechanisms accounting for the adaptation to parasitism in nematode-trapping fungi.</title>
        <authorList>
            <person name="Ahren D.G."/>
        </authorList>
    </citation>
    <scope>NUCLEOTIDE SEQUENCE [LARGE SCALE GENOMIC DNA]</scope>
    <source>
        <strain evidence="3">CBS 200.50</strain>
    </source>
</reference>
<comment type="caution">
    <text evidence="2">The sequence shown here is derived from an EMBL/GenBank/DDBJ whole genome shotgun (WGS) entry which is preliminary data.</text>
</comment>
<keyword evidence="3" id="KW-1185">Reference proteome</keyword>
<feature type="region of interest" description="Disordered" evidence="1">
    <location>
        <begin position="496"/>
        <end position="544"/>
    </location>
</feature>
<feature type="compositionally biased region" description="Low complexity" evidence="1">
    <location>
        <begin position="162"/>
        <end position="174"/>
    </location>
</feature>
<evidence type="ECO:0000256" key="1">
    <source>
        <dbReference type="SAM" id="MobiDB-lite"/>
    </source>
</evidence>
<dbReference type="OrthoDB" id="5510283at2759"/>
<dbReference type="Proteomes" id="UP000015100">
    <property type="component" value="Unassembled WGS sequence"/>
</dbReference>
<evidence type="ECO:0000313" key="2">
    <source>
        <dbReference type="EMBL" id="EPS35640.1"/>
    </source>
</evidence>
<feature type="region of interest" description="Disordered" evidence="1">
    <location>
        <begin position="724"/>
        <end position="750"/>
    </location>
</feature>
<feature type="region of interest" description="Disordered" evidence="1">
    <location>
        <begin position="248"/>
        <end position="275"/>
    </location>
</feature>
<gene>
    <name evidence="2" type="ORF">H072_10948</name>
</gene>
<dbReference type="EMBL" id="AQGS01001087">
    <property type="protein sequence ID" value="EPS35640.1"/>
    <property type="molecule type" value="Genomic_DNA"/>
</dbReference>
<feature type="compositionally biased region" description="Low complexity" evidence="1">
    <location>
        <begin position="183"/>
        <end position="209"/>
    </location>
</feature>
<name>S7ZXZ5_DACHA</name>
<reference evidence="2 3" key="1">
    <citation type="journal article" date="2013" name="PLoS Genet.">
        <title>Genomic mechanisms accounting for the adaptation to parasitism in nematode-trapping fungi.</title>
        <authorList>
            <person name="Meerupati T."/>
            <person name="Andersson K.M."/>
            <person name="Friman E."/>
            <person name="Kumar D."/>
            <person name="Tunlid A."/>
            <person name="Ahren D."/>
        </authorList>
    </citation>
    <scope>NUCLEOTIDE SEQUENCE [LARGE SCALE GENOMIC DNA]</scope>
    <source>
        <strain evidence="2 3">CBS 200.50</strain>
    </source>
</reference>
<feature type="compositionally biased region" description="Basic and acidic residues" evidence="1">
    <location>
        <begin position="437"/>
        <end position="455"/>
    </location>
</feature>
<evidence type="ECO:0000313" key="3">
    <source>
        <dbReference type="Proteomes" id="UP000015100"/>
    </source>
</evidence>
<dbReference type="HOGENOM" id="CLU_259360_0_0_1"/>
<feature type="region of interest" description="Disordered" evidence="1">
    <location>
        <begin position="384"/>
        <end position="457"/>
    </location>
</feature>
<feature type="region of interest" description="Disordered" evidence="1">
    <location>
        <begin position="160"/>
        <end position="209"/>
    </location>
</feature>
<feature type="compositionally biased region" description="Low complexity" evidence="1">
    <location>
        <begin position="388"/>
        <end position="403"/>
    </location>
</feature>
<protein>
    <submittedName>
        <fullName evidence="2">Uncharacterized protein</fullName>
    </submittedName>
</protein>
<feature type="compositionally biased region" description="Polar residues" evidence="1">
    <location>
        <begin position="253"/>
        <end position="264"/>
    </location>
</feature>
<proteinExistence type="predicted"/>
<feature type="region of interest" description="Disordered" evidence="1">
    <location>
        <begin position="858"/>
        <end position="919"/>
    </location>
</feature>
<sequence>MSIATHNIFEIHSPSREQPPPSRAPVTDAPQIPKRRHEKVSDEGSTGEGQDADSPLRKRFQETQSTYILNESEVRSSRIRDNSQRLGIPKITTMEYDGIIKVKPLPRVDSNPRFDFGDWTDAGPYSPYLSSRLEPWGMGLYEPMYPYYPSEIEIEDEAPYHRSTSSSNLRNSSSEFRHRRIASSRTSSKGSSLSFGSSTRSARSSSSSCHSVPSPFSLDSWSPASNCYPQTPDPYVYYNPTIEFRKCKPPNNFPTRNQRDQASGPQLVIPPTNHPPIRPLLVDSPDTYCVTVRKDVGDGGGHFFFDSLQDLLKNFEKQLVERFQDLPFDWSRFHLEDSDTKVVFTSMQSIKETLQDNSPRFIYYAIVETGPAQDRNVNARSLDLRPKTNNSVATVTTASATATQELSTTGSRDKAKSQEAPTTITDETLKNALETGELSKNEPPDVGSEHEKVESEQEQEIDQMSLCSIDISGANKTDFSQSLQSTEPISTKIFATENSTSQIPQSVHLDTSEGNKARPKRCPVSPPSGSSCGNKAKSSDQMDTESLTSAVSTLSISCATEAEDISTESSPLALHNSKTLLLQRLIDTTNMQLQTKIKIWSLKQFSERLACPFAKLHPEKHVNCLAINYRTVFEVKSHILRCHLGSKRSENGQLEKCETWEEIFKFCFPDSHNDNQPSPYLSFDPLINHLTAYTNAEDYISYQMETLKTQQTNNNRHMEECLKNRDSGRTNSQSENFDNQNDDETLPLEHESPMQSDYHDIEDITTQDADGEFNNEEHRSDNLSELEDNFVAIAPTDIHHETPKTGGEISEDKLITLERTSKIQAIYMLSILMILRNAAHWVSGTSILQPTQFNLDPYIRQAPHGQSDNGRSSASTSHRSGASTTPSRSSSQRNGGVQKRGGDDGKGRRGPRKPHIPKHIPGKLQLQHEYCCPCAIVRCERHRKCWTPRIKYSFSLTSLRHHLKRDHFNGLLPDELKYINAPTWADMFLTCAKLCQRPWQGELPSCSVYIDCRDPERVYEDIEAHYQVAMGFAEFSKPGSFGEFASASSKLVAPMQGVSYEPQNPTAEVSQPEALLHHAGGGVDELADLRAPVETLTSAFSEQSLTTNNFNHPIGFQQNMNLYGPPHVNATNAIPNTGFADLNANGAGVHDQAANWSISSVASQPSFQFSAPPSLWNNSYTDSITSSSSSSGVGRGQIPWGYGLNGYISPVSSVSISSKQRGIEQSKRYRIAVERGDDSGSLDEEAGYLVVDFDSTGDISTNLLQKLQTRFISPPFTWDDWKLLVRNEGKSYRSSKAIAERMHNDPPPRLDPPEDHIHKLAFAIVKV</sequence>
<feature type="region of interest" description="Disordered" evidence="1">
    <location>
        <begin position="1"/>
        <end position="59"/>
    </location>
</feature>
<feature type="compositionally biased region" description="Low complexity" evidence="1">
    <location>
        <begin position="870"/>
        <end position="891"/>
    </location>
</feature>
<feature type="compositionally biased region" description="Basic residues" evidence="1">
    <location>
        <begin position="908"/>
        <end position="919"/>
    </location>
</feature>
<feature type="compositionally biased region" description="Polar residues" evidence="1">
    <location>
        <begin position="496"/>
        <end position="509"/>
    </location>
</feature>
<feature type="compositionally biased region" description="Polar residues" evidence="1">
    <location>
        <begin position="729"/>
        <end position="739"/>
    </location>
</feature>
<organism evidence="2 3">
    <name type="scientific">Dactylellina haptotyla (strain CBS 200.50)</name>
    <name type="common">Nematode-trapping fungus</name>
    <name type="synonym">Monacrosporium haptotylum</name>
    <dbReference type="NCBI Taxonomy" id="1284197"/>
    <lineage>
        <taxon>Eukaryota</taxon>
        <taxon>Fungi</taxon>
        <taxon>Dikarya</taxon>
        <taxon>Ascomycota</taxon>
        <taxon>Pezizomycotina</taxon>
        <taxon>Orbiliomycetes</taxon>
        <taxon>Orbiliales</taxon>
        <taxon>Orbiliaceae</taxon>
        <taxon>Dactylellina</taxon>
    </lineage>
</organism>